<reference evidence="2" key="1">
    <citation type="submission" date="2021-06" db="EMBL/GenBank/DDBJ databases">
        <authorList>
            <person name="Gannon L."/>
            <person name="Redgwell R T."/>
            <person name="Michniewski S."/>
            <person name="Harrison D C."/>
            <person name="Millard A."/>
        </authorList>
    </citation>
    <scope>NUCLEOTIDE SEQUENCE</scope>
</reference>
<organism evidence="2">
    <name type="scientific">uncultured marine phage</name>
    <dbReference type="NCBI Taxonomy" id="707152"/>
    <lineage>
        <taxon>Viruses</taxon>
        <taxon>environmental samples</taxon>
    </lineage>
</organism>
<accession>A0A8D9CCW0</accession>
<gene>
    <name evidence="2" type="ORF">SLAVMIC_00337</name>
</gene>
<sequence>MSKHIRAFGSFQSKRRNIEKKSEETETINETVIQRDNTFIVGGVKVEKKTINSYAKKVKDQTGKDLKSMYSEMEIAEELVKWSVNSLDNIDNVPVSALMGGEEEMAQDMEMTDETELDETGELDADVDANDELDMSDDSGDELDMSDDSGEEDTVGDEDLDMSDDSGEEDEFETPSEDADEGEEDEGFEDEDENEDEEDELPI</sequence>
<protein>
    <submittedName>
        <fullName evidence="2">Uncharacterized protein</fullName>
    </submittedName>
</protein>
<evidence type="ECO:0000256" key="1">
    <source>
        <dbReference type="SAM" id="MobiDB-lite"/>
    </source>
</evidence>
<proteinExistence type="predicted"/>
<name>A0A8D9CCW0_9VIRU</name>
<evidence type="ECO:0000313" key="2">
    <source>
        <dbReference type="EMBL" id="CAG7580281.1"/>
    </source>
</evidence>
<dbReference type="EMBL" id="OU342829">
    <property type="protein sequence ID" value="CAG7580281.1"/>
    <property type="molecule type" value="Genomic_DNA"/>
</dbReference>
<feature type="region of interest" description="Disordered" evidence="1">
    <location>
        <begin position="101"/>
        <end position="203"/>
    </location>
</feature>